<evidence type="ECO:0000313" key="3">
    <source>
        <dbReference type="EMBL" id="EHY90861.1"/>
    </source>
</evidence>
<keyword evidence="2" id="KW-0472">Membrane</keyword>
<dbReference type="RefSeq" id="WP_005444439.1">
    <property type="nucleotide sequence ID" value="NZ_CM001466.1"/>
</dbReference>
<sequence>MDNDVSVARLSDDDGWNDRPPPGPNSRMRMLAVMGAVVVGCGVAAIVVNLAPSDPSNQADDGGERIVVIDPSRTDLYPTGTTAPTTDDDLPTGTSDPTQQISSSPQDGNLGGGGDPGETESHIPNDSDEDGDDGDEDGDDPGEDDTGEPTTSAPSSPPDPTSTPPSSTPPTTTPPEDDEDDEDEECTPSWWIGCWF</sequence>
<dbReference type="HOGENOM" id="CLU_1377275_0_0_11"/>
<dbReference type="Proteomes" id="UP000004705">
    <property type="component" value="Chromosome"/>
</dbReference>
<dbReference type="EMBL" id="CM001466">
    <property type="protein sequence ID" value="EHY90861.1"/>
    <property type="molecule type" value="Genomic_DNA"/>
</dbReference>
<dbReference type="AlphaFoldDB" id="H8GDD1"/>
<dbReference type="OrthoDB" id="3557368at2"/>
<organism evidence="3 4">
    <name type="scientific">Saccharomonospora azurea NA-128</name>
    <dbReference type="NCBI Taxonomy" id="882081"/>
    <lineage>
        <taxon>Bacteria</taxon>
        <taxon>Bacillati</taxon>
        <taxon>Actinomycetota</taxon>
        <taxon>Actinomycetes</taxon>
        <taxon>Pseudonocardiales</taxon>
        <taxon>Pseudonocardiaceae</taxon>
        <taxon>Saccharomonospora</taxon>
    </lineage>
</organism>
<gene>
    <name evidence="3" type="ORF">SacazDRAFT_04005</name>
</gene>
<keyword evidence="2" id="KW-0812">Transmembrane</keyword>
<feature type="compositionally biased region" description="Acidic residues" evidence="1">
    <location>
        <begin position="126"/>
        <end position="147"/>
    </location>
</feature>
<feature type="compositionally biased region" description="Low complexity" evidence="1">
    <location>
        <begin position="74"/>
        <end position="98"/>
    </location>
</feature>
<accession>H8GDD1</accession>
<feature type="compositionally biased region" description="Acidic residues" evidence="1">
    <location>
        <begin position="175"/>
        <end position="186"/>
    </location>
</feature>
<feature type="region of interest" description="Disordered" evidence="1">
    <location>
        <begin position="52"/>
        <end position="196"/>
    </location>
</feature>
<reference evidence="3 4" key="1">
    <citation type="journal article" date="2012" name="Stand. Genomic Sci.">
        <title>Genome sequence of the soil bacterium Saccharomonospora azurea type strain (NA-128(T)).</title>
        <authorList>
            <person name="Klenk H.P."/>
            <person name="Held B."/>
            <person name="Lucas S."/>
            <person name="Lapidus A."/>
            <person name="Copeland A."/>
            <person name="Hammon N."/>
            <person name="Pitluck S."/>
            <person name="Goodwin L.A."/>
            <person name="Han C."/>
            <person name="Tapia R."/>
            <person name="Brambilla E.M."/>
            <person name="Potter G."/>
            <person name="Land M."/>
            <person name="Ivanova N."/>
            <person name="Rohde M."/>
            <person name="Goker M."/>
            <person name="Detter J.C."/>
            <person name="Kyrpides N.C."/>
            <person name="Woyke T."/>
        </authorList>
    </citation>
    <scope>NUCLEOTIDE SEQUENCE [LARGE SCALE GENOMIC DNA]</scope>
    <source>
        <strain evidence="3 4">NA-128</strain>
    </source>
</reference>
<evidence type="ECO:0000313" key="4">
    <source>
        <dbReference type="Proteomes" id="UP000004705"/>
    </source>
</evidence>
<feature type="compositionally biased region" description="Pro residues" evidence="1">
    <location>
        <begin position="155"/>
        <end position="173"/>
    </location>
</feature>
<proteinExistence type="predicted"/>
<feature type="transmembrane region" description="Helical" evidence="2">
    <location>
        <begin position="31"/>
        <end position="51"/>
    </location>
</feature>
<keyword evidence="4" id="KW-1185">Reference proteome</keyword>
<keyword evidence="2" id="KW-1133">Transmembrane helix</keyword>
<protein>
    <submittedName>
        <fullName evidence="3">Uncharacterized protein</fullName>
    </submittedName>
</protein>
<evidence type="ECO:0000256" key="1">
    <source>
        <dbReference type="SAM" id="MobiDB-lite"/>
    </source>
</evidence>
<name>H8GDD1_9PSEU</name>
<feature type="region of interest" description="Disordered" evidence="1">
    <location>
        <begin position="1"/>
        <end position="27"/>
    </location>
</feature>
<evidence type="ECO:0000256" key="2">
    <source>
        <dbReference type="SAM" id="Phobius"/>
    </source>
</evidence>